<accession>A0A0H5E2M8</accession>
<dbReference type="Pfam" id="PF06082">
    <property type="entry name" value="YjbH"/>
    <property type="match status" value="2"/>
</dbReference>
<sequence length="727" mass="82985">MARTYHSKCVHYFKGSLSSALFIFFLTLFSTWNQKNFADADLLFDDLAIVDYWNRKVNQTFPVHYNALLEGGLFTMPTARVGDDGEMALGYAWLDPYCIYSARAMIHPNVEITMNYRVFRGIEDPVLSPFGFGDLSDKGANVKFAILKAEDSGYELPGIAIGFQDFLGTRAFKSRYLVFTKVFMEQAIELTFGIGQWRIRGLFGGISWMPFRSCDMPLQLNSLILSAEWDATPYESKKIEPHPDGRVKKSPINWGVKWRLYDMVDLSMSYIRGDALAFQASCYYNLGHTKGFVPKIEDPIPYQAPAIREPLGPLRPTGIFAAEIASAFQNHGFNTLSIRVERGPCKEKILRIEAINESWRLEPDARLRLAHLLGALAPSDFDRAVVVISDDLMAVHEYYFYLPYVRSYVAKEMGFIELSIATPLKEVSPPCFGQTIYQKKRDLFDAFLLPDFHSFFGSARGKFKYSLGVALALDGFLEGDIHYSCVLTHRLFADLEDIQDVDRLNPSQIINVRSDIISYFKQGGLQLEELYLNKVWNMGRGFYFEGAVGYFDRMYGGLFGEVLYYPVGSAFAIGLEGSVVKRRTTSGIGFSDKIRKLHGFTPEYVPFLGTQGFVNLYYDWAETQLQFGIKAGRFLAKDLGIRYEVSRYFDSGLRLTLWYTRTNGHDKINGETYYDKGVMISMPLDIFYTHSSRKRFSYGMSAWLRDVGQFVTLKEGLYERINDLRQN</sequence>
<keyword evidence="1" id="KW-0812">Transmembrane</keyword>
<dbReference type="EMBL" id="CWGJ01000001">
    <property type="protein sequence ID" value="CRX37450.1"/>
    <property type="molecule type" value="Genomic_DNA"/>
</dbReference>
<dbReference type="OrthoDB" id="19542at2"/>
<keyword evidence="1" id="KW-0472">Membrane</keyword>
<reference evidence="3" key="1">
    <citation type="submission" date="2015-06" db="EMBL/GenBank/DDBJ databases">
        <authorList>
            <person name="Bertelli C."/>
        </authorList>
    </citation>
    <scope>NUCLEOTIDE SEQUENCE [LARGE SCALE GENOMIC DNA]</scope>
    <source>
        <strain evidence="3">CRIB-30</strain>
    </source>
</reference>
<proteinExistence type="predicted"/>
<dbReference type="RefSeq" id="WP_098037303.1">
    <property type="nucleotide sequence ID" value="NZ_CWGJ01000001.1"/>
</dbReference>
<dbReference type="InterPro" id="IPR010344">
    <property type="entry name" value="YbjH"/>
</dbReference>
<evidence type="ECO:0000313" key="2">
    <source>
        <dbReference type="EMBL" id="CRX37450.1"/>
    </source>
</evidence>
<keyword evidence="1" id="KW-1133">Transmembrane helix</keyword>
<protein>
    <submittedName>
        <fullName evidence="2">Uncharacterized protein</fullName>
    </submittedName>
</protein>
<dbReference type="Proteomes" id="UP000220251">
    <property type="component" value="Unassembled WGS sequence"/>
</dbReference>
<evidence type="ECO:0000313" key="3">
    <source>
        <dbReference type="Proteomes" id="UP000220251"/>
    </source>
</evidence>
<evidence type="ECO:0000256" key="1">
    <source>
        <dbReference type="SAM" id="Phobius"/>
    </source>
</evidence>
<feature type="transmembrane region" description="Helical" evidence="1">
    <location>
        <begin position="12"/>
        <end position="32"/>
    </location>
</feature>
<gene>
    <name evidence="2" type="ORF">ELAC_0087</name>
</gene>
<organism evidence="2 3">
    <name type="scientific">Estrella lausannensis</name>
    <dbReference type="NCBI Taxonomy" id="483423"/>
    <lineage>
        <taxon>Bacteria</taxon>
        <taxon>Pseudomonadati</taxon>
        <taxon>Chlamydiota</taxon>
        <taxon>Chlamydiia</taxon>
        <taxon>Parachlamydiales</taxon>
        <taxon>Candidatus Criblamydiaceae</taxon>
        <taxon>Estrella</taxon>
    </lineage>
</organism>
<keyword evidence="3" id="KW-1185">Reference proteome</keyword>
<dbReference type="AlphaFoldDB" id="A0A0H5E2M8"/>
<name>A0A0H5E2M8_9BACT</name>